<organism evidence="1 2">
    <name type="scientific">Ramazzottius varieornatus</name>
    <name type="common">Water bear</name>
    <name type="synonym">Tardigrade</name>
    <dbReference type="NCBI Taxonomy" id="947166"/>
    <lineage>
        <taxon>Eukaryota</taxon>
        <taxon>Metazoa</taxon>
        <taxon>Ecdysozoa</taxon>
        <taxon>Tardigrada</taxon>
        <taxon>Eutardigrada</taxon>
        <taxon>Parachela</taxon>
        <taxon>Hypsibioidea</taxon>
        <taxon>Ramazzottiidae</taxon>
        <taxon>Ramazzottius</taxon>
    </lineage>
</organism>
<comment type="caution">
    <text evidence="1">The sequence shown here is derived from an EMBL/GenBank/DDBJ whole genome shotgun (WGS) entry which is preliminary data.</text>
</comment>
<keyword evidence="2" id="KW-1185">Reference proteome</keyword>
<dbReference type="Proteomes" id="UP000186922">
    <property type="component" value="Unassembled WGS sequence"/>
</dbReference>
<evidence type="ECO:0000313" key="2">
    <source>
        <dbReference type="Proteomes" id="UP000186922"/>
    </source>
</evidence>
<accession>A0A1D1VN63</accession>
<reference evidence="1 2" key="1">
    <citation type="journal article" date="2016" name="Nat. Commun.">
        <title>Extremotolerant tardigrade genome and improved radiotolerance of human cultured cells by tardigrade-unique protein.</title>
        <authorList>
            <person name="Hashimoto T."/>
            <person name="Horikawa D.D."/>
            <person name="Saito Y."/>
            <person name="Kuwahara H."/>
            <person name="Kozuka-Hata H."/>
            <person name="Shin-I T."/>
            <person name="Minakuchi Y."/>
            <person name="Ohishi K."/>
            <person name="Motoyama A."/>
            <person name="Aizu T."/>
            <person name="Enomoto A."/>
            <person name="Kondo K."/>
            <person name="Tanaka S."/>
            <person name="Hara Y."/>
            <person name="Koshikawa S."/>
            <person name="Sagara H."/>
            <person name="Miura T."/>
            <person name="Yokobori S."/>
            <person name="Miyagawa K."/>
            <person name="Suzuki Y."/>
            <person name="Kubo T."/>
            <person name="Oyama M."/>
            <person name="Kohara Y."/>
            <person name="Fujiyama A."/>
            <person name="Arakawa K."/>
            <person name="Katayama T."/>
            <person name="Toyoda A."/>
            <person name="Kunieda T."/>
        </authorList>
    </citation>
    <scope>NUCLEOTIDE SEQUENCE [LARGE SCALE GENOMIC DNA]</scope>
    <source>
        <strain evidence="1 2">YOKOZUNA-1</strain>
    </source>
</reference>
<proteinExistence type="predicted"/>
<sequence>MNELVQKLKSDFPKISSDIMQDLVLPVAAELPDANVMTPLLTELNRLYRLDEQERESSKNATFFRN</sequence>
<evidence type="ECO:0000313" key="1">
    <source>
        <dbReference type="EMBL" id="GAV02371.1"/>
    </source>
</evidence>
<protein>
    <submittedName>
        <fullName evidence="1">Uncharacterized protein</fullName>
    </submittedName>
</protein>
<name>A0A1D1VN63_RAMVA</name>
<dbReference type="AlphaFoldDB" id="A0A1D1VN63"/>
<dbReference type="EMBL" id="BDGG01000008">
    <property type="protein sequence ID" value="GAV02371.1"/>
    <property type="molecule type" value="Genomic_DNA"/>
</dbReference>
<gene>
    <name evidence="1" type="primary">RvY_12947-1</name>
    <name evidence="1" type="synonym">RvY_12947.1</name>
    <name evidence="1" type="ORF">RvY_12947</name>
</gene>